<evidence type="ECO:0000256" key="1">
    <source>
        <dbReference type="SAM" id="MobiDB-lite"/>
    </source>
</evidence>
<dbReference type="EMBL" id="BSEH01000840">
    <property type="protein sequence ID" value="GLJ59332.1"/>
    <property type="molecule type" value="Genomic_DNA"/>
</dbReference>
<dbReference type="EMBL" id="BSEH01000381">
    <property type="protein sequence ID" value="GLJ58439.1"/>
    <property type="molecule type" value="Genomic_DNA"/>
</dbReference>
<proteinExistence type="predicted"/>
<evidence type="ECO:0000313" key="2">
    <source>
        <dbReference type="EMBL" id="GLJ58439.1"/>
    </source>
</evidence>
<comment type="caution">
    <text evidence="2">The sequence shown here is derived from an EMBL/GenBank/DDBJ whole genome shotgun (WGS) entry which is preliminary data.</text>
</comment>
<dbReference type="Proteomes" id="UP001234787">
    <property type="component" value="Unassembled WGS sequence"/>
</dbReference>
<gene>
    <name evidence="2" type="ORF">SUGI_1449590</name>
    <name evidence="3" type="ORF">SUGI_1503290</name>
</gene>
<feature type="compositionally biased region" description="Basic residues" evidence="1">
    <location>
        <begin position="1"/>
        <end position="12"/>
    </location>
</feature>
<reference evidence="2" key="1">
    <citation type="submission" date="2022-12" db="EMBL/GenBank/DDBJ databases">
        <title>Chromosome-Level Genome Assembly of Japanese Cedar (Cryptomeriajaponica D. Don).</title>
        <authorList>
            <person name="Fujino T."/>
            <person name="Yamaguchi K."/>
            <person name="Yokoyama T."/>
            <person name="Hamanaka T."/>
            <person name="Harazono Y."/>
            <person name="Kamada H."/>
            <person name="Kobayashi W."/>
            <person name="Ujino-Ihara T."/>
            <person name="Uchiyama K."/>
            <person name="Matsumoto A."/>
            <person name="Izuno A."/>
            <person name="Tsumura Y."/>
            <person name="Toyoda A."/>
            <person name="Shigenobu S."/>
            <person name="Moriguchi Y."/>
            <person name="Ueno S."/>
            <person name="Kasahara M."/>
        </authorList>
    </citation>
    <scope>NUCLEOTIDE SEQUENCE</scope>
</reference>
<feature type="region of interest" description="Disordered" evidence="1">
    <location>
        <begin position="79"/>
        <end position="99"/>
    </location>
</feature>
<sequence length="159" mass="17986">MSKDRAHRKQHTHHDEGSDYRLHMPTPIHSYWDGWADENEMKEGLPQLVYGLDRDSSFAPTPLFGRRIRAGIESRIAPSGKFSLSPPRPSHPSPLPLSPARDRVIGLTQLTEGPTGKKDLIRDGAIESATIGAPYNYMESLFVLVAGRMPYLSRWRFYT</sequence>
<evidence type="ECO:0000313" key="4">
    <source>
        <dbReference type="Proteomes" id="UP001234787"/>
    </source>
</evidence>
<feature type="compositionally biased region" description="Basic and acidic residues" evidence="1">
    <location>
        <begin position="13"/>
        <end position="22"/>
    </location>
</feature>
<name>A0AAD3NUR6_CRYJA</name>
<organism evidence="2 4">
    <name type="scientific">Cryptomeria japonica</name>
    <name type="common">Japanese cedar</name>
    <name type="synonym">Cupressus japonica</name>
    <dbReference type="NCBI Taxonomy" id="3369"/>
    <lineage>
        <taxon>Eukaryota</taxon>
        <taxon>Viridiplantae</taxon>
        <taxon>Streptophyta</taxon>
        <taxon>Embryophyta</taxon>
        <taxon>Tracheophyta</taxon>
        <taxon>Spermatophyta</taxon>
        <taxon>Pinopsida</taxon>
        <taxon>Pinidae</taxon>
        <taxon>Conifers II</taxon>
        <taxon>Cupressales</taxon>
        <taxon>Cupressaceae</taxon>
        <taxon>Cryptomeria</taxon>
    </lineage>
</organism>
<evidence type="ECO:0000313" key="3">
    <source>
        <dbReference type="EMBL" id="GLJ59332.1"/>
    </source>
</evidence>
<protein>
    <submittedName>
        <fullName evidence="2">Uncharacterized protein</fullName>
    </submittedName>
</protein>
<keyword evidence="4" id="KW-1185">Reference proteome</keyword>
<dbReference type="AlphaFoldDB" id="A0AAD3NUR6"/>
<accession>A0AAD3NUR6</accession>
<feature type="compositionally biased region" description="Pro residues" evidence="1">
    <location>
        <begin position="86"/>
        <end position="97"/>
    </location>
</feature>
<feature type="region of interest" description="Disordered" evidence="1">
    <location>
        <begin position="1"/>
        <end position="23"/>
    </location>
</feature>